<dbReference type="EMBL" id="VWRN01000014">
    <property type="protein sequence ID" value="KAA6131044.1"/>
    <property type="molecule type" value="Genomic_DNA"/>
</dbReference>
<proteinExistence type="predicted"/>
<sequence length="765" mass="82274">MQASPARQTVAPCLADGTPPSEPVPQPATMSGLELLPAPVHDFILALLPPQSRLCLERQVSKGLQTRLERHARHDLALRRAANVWTVGELAAVLSDGSAQPFGGLPPASRAAVLGTLVGRLRGLPRSGHDAGFRLLLEQTLRLPAPLRTAPLNTLASCIDERAAVVSLDTLLDCVAMIAAEPLALSARLRRTALALENRAKPCGIASQLLPDASAALALARAFPAAEQAEALSVGTAAFARACANDQDAAAPWRALLQCVARDEANPAQRGRLIAALAGCLPGIDGQHAFFGIDAATASRHSTLLLDTVFSLPGDGPFHAIACLLGTEASPGPFQHVSRTQRTELLSDIAQRMQAAALTEPQRLHLRAALLRFVPDLATWDTLWDAALRGEHAETLRLLGSVLPICQSPAPDPTRLLRLQSAALDATALPPSTRSALLKEALYYGRDAINASGLTESTLAGAAALARDHGEYGALARWAQAGRPAARRRVVQVIRGLAPAHQVSAVRQWLDDGRWSGLEDLVDLSALADPLARTGHFGELADLVRTVCERGAKWTGQWGCRPALRGRVEASGRILADYWIGQLEAIPQCRRPATLAAAALFAHQLDAVTDHDAERVQRAWKLIEPLDADDLRLCLADLRPFRRLEKWNAPGQGLQDRWPRSAVPLAAAIVRTRLSGPERREWLAHLLGRLLALESEGEAAGQGGRQPRFDRARQAAWDLAISLPRAQWSYAVGYLAQWFAAPPDAPHERAPWEQARASFDAWFGA</sequence>
<keyword evidence="3" id="KW-1185">Reference proteome</keyword>
<organism evidence="2 3">
    <name type="scientific">Cupriavidus cauae</name>
    <dbReference type="NCBI Taxonomy" id="2608999"/>
    <lineage>
        <taxon>Bacteria</taxon>
        <taxon>Pseudomonadati</taxon>
        <taxon>Pseudomonadota</taxon>
        <taxon>Betaproteobacteria</taxon>
        <taxon>Burkholderiales</taxon>
        <taxon>Burkholderiaceae</taxon>
        <taxon>Cupriavidus</taxon>
    </lineage>
</organism>
<name>A0A5M8BDJ4_9BURK</name>
<gene>
    <name evidence="2" type="ORF">F1599_03455</name>
</gene>
<evidence type="ECO:0000256" key="1">
    <source>
        <dbReference type="SAM" id="MobiDB-lite"/>
    </source>
</evidence>
<accession>A0A5M8BDJ4</accession>
<protein>
    <submittedName>
        <fullName evidence="2">Uncharacterized protein</fullName>
    </submittedName>
</protein>
<comment type="caution">
    <text evidence="2">The sequence shown here is derived from an EMBL/GenBank/DDBJ whole genome shotgun (WGS) entry which is preliminary data.</text>
</comment>
<evidence type="ECO:0000313" key="2">
    <source>
        <dbReference type="EMBL" id="KAA6131044.1"/>
    </source>
</evidence>
<dbReference type="RefSeq" id="WP_150082185.1">
    <property type="nucleotide sequence ID" value="NZ_VWRN01000014.1"/>
</dbReference>
<reference evidence="2 3" key="1">
    <citation type="submission" date="2019-09" db="EMBL/GenBank/DDBJ databases">
        <title>Isolation of a novel species in the genus Cupriavidus from patients with sepsis using whole genome sequencing.</title>
        <authorList>
            <person name="Kweon O.J."/>
            <person name="Lee M.-K."/>
        </authorList>
    </citation>
    <scope>NUCLEOTIDE SEQUENCE [LARGE SCALE GENOMIC DNA]</scope>
    <source>
        <strain evidence="2 3">MKL-01</strain>
    </source>
</reference>
<evidence type="ECO:0000313" key="3">
    <source>
        <dbReference type="Proteomes" id="UP000324324"/>
    </source>
</evidence>
<dbReference type="Proteomes" id="UP000324324">
    <property type="component" value="Unassembled WGS sequence"/>
</dbReference>
<dbReference type="AlphaFoldDB" id="A0A5M8BDJ4"/>
<feature type="region of interest" description="Disordered" evidence="1">
    <location>
        <begin position="1"/>
        <end position="26"/>
    </location>
</feature>